<accession>A0AAV2YLV3</accession>
<dbReference type="AlphaFoldDB" id="A0AAV2YLV3"/>
<dbReference type="Proteomes" id="UP001146120">
    <property type="component" value="Unassembled WGS sequence"/>
</dbReference>
<feature type="compositionally biased region" description="Polar residues" evidence="1">
    <location>
        <begin position="477"/>
        <end position="487"/>
    </location>
</feature>
<comment type="caution">
    <text evidence="2">The sequence shown here is derived from an EMBL/GenBank/DDBJ whole genome shotgun (WGS) entry which is preliminary data.</text>
</comment>
<protein>
    <submittedName>
        <fullName evidence="2">Uncharacterized protein</fullName>
    </submittedName>
</protein>
<evidence type="ECO:0000313" key="2">
    <source>
        <dbReference type="EMBL" id="DAZ94856.1"/>
    </source>
</evidence>
<organism evidence="2 3">
    <name type="scientific">Lagenidium giganteum</name>
    <dbReference type="NCBI Taxonomy" id="4803"/>
    <lineage>
        <taxon>Eukaryota</taxon>
        <taxon>Sar</taxon>
        <taxon>Stramenopiles</taxon>
        <taxon>Oomycota</taxon>
        <taxon>Peronosporomycetes</taxon>
        <taxon>Pythiales</taxon>
        <taxon>Pythiaceae</taxon>
    </lineage>
</organism>
<feature type="compositionally biased region" description="Low complexity" evidence="1">
    <location>
        <begin position="161"/>
        <end position="177"/>
    </location>
</feature>
<feature type="compositionally biased region" description="Basic residues" evidence="1">
    <location>
        <begin position="214"/>
        <end position="232"/>
    </location>
</feature>
<feature type="region of interest" description="Disordered" evidence="1">
    <location>
        <begin position="477"/>
        <end position="526"/>
    </location>
</feature>
<sequence length="542" mass="60197">MMLKEGWSIAEGMGTIFCSMPGTEFWTFRPNINVFDSKAKACWKFLNVCATEETDAHAELWELLWTIAKRGFGWFEMPFGPGLVYVRPYTKFEEFLPNVTMFQHKKLAVLKCLEIANIEISLGDSLEGPQVISFRGAESVAGATAAAGAKVLAPAPTLVAPKTKSKAPAPAPAASFTSPPPSYPSVAHTPVAAVAATPSTATKRKATLKSTPKSTKKTPKGKGTGKRARGKGKTPPQEEVQFQAPEFKCAFGQVYRRLQGFGWYHRSGKFEYDYFSPDYTKETAALGINYFQSSADLEEYLHTSGLWAQIEDELHVEHNLRVAALRDEALARQQQVEERKAKLRMAKEVKAAPKAPAPKPAPSPVQRKMTPTKRRSSFTDDIMPEMKITIGKIIGKLTQRGWYYRPGRFEYDYFKPNTNPKTAVLNEDYFQSEADLEVHLKLTGLWDDIARELMEEHYAMQEQAAMKMSADAALTATTGPSVGSNVPVSEPVAKKQRIEENPALSEPATSDEPASQEVPASQNVEELTNDIWANSYEFEFRS</sequence>
<keyword evidence="3" id="KW-1185">Reference proteome</keyword>
<evidence type="ECO:0000256" key="1">
    <source>
        <dbReference type="SAM" id="MobiDB-lite"/>
    </source>
</evidence>
<reference evidence="2" key="2">
    <citation type="journal article" date="2023" name="Microbiol Resour">
        <title>Decontamination and Annotation of the Draft Genome Sequence of the Oomycete Lagenidium giganteum ARSEF 373.</title>
        <authorList>
            <person name="Morgan W.R."/>
            <person name="Tartar A."/>
        </authorList>
    </citation>
    <scope>NUCLEOTIDE SEQUENCE</scope>
    <source>
        <strain evidence="2">ARSEF 373</strain>
    </source>
</reference>
<proteinExistence type="predicted"/>
<dbReference type="EMBL" id="DAKRPA010000229">
    <property type="protein sequence ID" value="DAZ94856.1"/>
    <property type="molecule type" value="Genomic_DNA"/>
</dbReference>
<evidence type="ECO:0000313" key="3">
    <source>
        <dbReference type="Proteomes" id="UP001146120"/>
    </source>
</evidence>
<reference evidence="2" key="1">
    <citation type="submission" date="2022-11" db="EMBL/GenBank/DDBJ databases">
        <authorList>
            <person name="Morgan W.R."/>
            <person name="Tartar A."/>
        </authorList>
    </citation>
    <scope>NUCLEOTIDE SEQUENCE</scope>
    <source>
        <strain evidence="2">ARSEF 373</strain>
    </source>
</reference>
<name>A0AAV2YLV3_9STRA</name>
<feature type="region of interest" description="Disordered" evidence="1">
    <location>
        <begin position="196"/>
        <end position="238"/>
    </location>
</feature>
<feature type="region of interest" description="Disordered" evidence="1">
    <location>
        <begin position="161"/>
        <end position="182"/>
    </location>
</feature>
<gene>
    <name evidence="2" type="ORF">N0F65_008158</name>
</gene>
<feature type="region of interest" description="Disordered" evidence="1">
    <location>
        <begin position="348"/>
        <end position="376"/>
    </location>
</feature>